<accession>D4F981</accession>
<sequence length="289" mass="32177">MSTSSIQPTLEIVMPTPPSITLNDGNRIPQLGLGVWQVSDVLARDVVGEALRVGYRAIDTAAIYGNESGVGQALQQSGLARESLFITTKLWNADHLEVERALHASLHKLRLEYVDLYLIHWPMALQDTFVHAWRHLIALRRQGVVKSIGVCNFNPEHIQHLLDETGVVPAVNQIELHPLMQQATLQAWNRRHGIATEAWSPLAQGGEGVFDAEPIRRLAAKYGKTPAQIVIRWHLDCGRIVIPKTVSAMRLKENIAVFDFKLEAGELAQIARLECGKRLGSDPATYMRL</sequence>
<dbReference type="SUPFAM" id="SSF51430">
    <property type="entry name" value="NAD(P)-linked oxidoreductase"/>
    <property type="match status" value="1"/>
</dbReference>
<dbReference type="PRINTS" id="PR00069">
    <property type="entry name" value="ALDKETRDTASE"/>
</dbReference>
<feature type="site" description="Lowers pKa of active site Tyr" evidence="7">
    <location>
        <position position="89"/>
    </location>
</feature>
<reference evidence="9 10" key="1">
    <citation type="submission" date="2010-02" db="EMBL/GenBank/DDBJ databases">
        <authorList>
            <person name="Weinstock G."/>
            <person name="Sodergren E."/>
            <person name="Clifton S."/>
            <person name="Fulton L."/>
            <person name="Fulton B."/>
            <person name="Courtney L."/>
            <person name="Fronick C."/>
            <person name="Harrison M."/>
            <person name="Strong C."/>
            <person name="Farmer C."/>
            <person name="Delahaunty K."/>
            <person name="Markovic C."/>
            <person name="Hall O."/>
            <person name="Minx P."/>
            <person name="Tomlinson C."/>
            <person name="Mitreva M."/>
            <person name="Nelson J."/>
            <person name="Hou S."/>
            <person name="Wollam A."/>
            <person name="Pepin K.H."/>
            <person name="Johnson M."/>
            <person name="Bhonagiri V."/>
            <person name="Zhang X."/>
            <person name="Suruliraj S."/>
            <person name="Warren W."/>
            <person name="Chinwalla A."/>
            <person name="Mardis E.R."/>
            <person name="Wilson R.K."/>
        </authorList>
    </citation>
    <scope>NUCLEOTIDE SEQUENCE [LARGE SCALE GENOMIC DNA]</scope>
    <source>
        <strain evidence="9 10">ATCC 23685</strain>
    </source>
</reference>
<dbReference type="PROSITE" id="PS00062">
    <property type="entry name" value="ALDOKETO_REDUCTASE_2"/>
    <property type="match status" value="1"/>
</dbReference>
<dbReference type="InterPro" id="IPR023210">
    <property type="entry name" value="NADP_OxRdtase_dom"/>
</dbReference>
<name>D4F981_EDWTA</name>
<evidence type="ECO:0000256" key="7">
    <source>
        <dbReference type="PIRSR" id="PIRSR000097-3"/>
    </source>
</evidence>
<dbReference type="InterPro" id="IPR018170">
    <property type="entry name" value="Aldo/ket_reductase_CS"/>
</dbReference>
<dbReference type="PROSITE" id="PS00798">
    <property type="entry name" value="ALDOKETO_REDUCTASE_1"/>
    <property type="match status" value="1"/>
</dbReference>
<evidence type="ECO:0000256" key="5">
    <source>
        <dbReference type="PIRSR" id="PIRSR000097-1"/>
    </source>
</evidence>
<evidence type="ECO:0000256" key="1">
    <source>
        <dbReference type="ARBA" id="ARBA00007905"/>
    </source>
</evidence>
<dbReference type="EMBL" id="ADGK01000271">
    <property type="protein sequence ID" value="EFE21678.1"/>
    <property type="molecule type" value="Genomic_DNA"/>
</dbReference>
<dbReference type="InterPro" id="IPR020471">
    <property type="entry name" value="AKR"/>
</dbReference>
<keyword evidence="2" id="KW-0521">NADP</keyword>
<feature type="active site" description="Proton donor" evidence="5">
    <location>
        <position position="64"/>
    </location>
</feature>
<feature type="domain" description="NADP-dependent oxidoreductase" evidence="8">
    <location>
        <begin position="31"/>
        <end position="273"/>
    </location>
</feature>
<comment type="similarity">
    <text evidence="1">Belongs to the aldo/keto reductase family.</text>
</comment>
<dbReference type="Proteomes" id="UP000003692">
    <property type="component" value="Unassembled WGS sequence"/>
</dbReference>
<evidence type="ECO:0000259" key="8">
    <source>
        <dbReference type="Pfam" id="PF00248"/>
    </source>
</evidence>
<evidence type="ECO:0000313" key="10">
    <source>
        <dbReference type="Proteomes" id="UP000003692"/>
    </source>
</evidence>
<evidence type="ECO:0000256" key="4">
    <source>
        <dbReference type="ARBA" id="ARBA00049445"/>
    </source>
</evidence>
<dbReference type="AlphaFoldDB" id="D4F981"/>
<dbReference type="PANTHER" id="PTHR43827">
    <property type="entry name" value="2,5-DIKETO-D-GLUCONIC ACID REDUCTASE"/>
    <property type="match status" value="1"/>
</dbReference>
<dbReference type="PROSITE" id="PS00063">
    <property type="entry name" value="ALDOKETO_REDUCTASE_3"/>
    <property type="match status" value="1"/>
</dbReference>
<dbReference type="HOGENOM" id="CLU_023205_0_1_6"/>
<evidence type="ECO:0000256" key="3">
    <source>
        <dbReference type="ARBA" id="ARBA00023002"/>
    </source>
</evidence>
<keyword evidence="3" id="KW-0560">Oxidoreductase</keyword>
<dbReference type="PANTHER" id="PTHR43827:SF3">
    <property type="entry name" value="NADP-DEPENDENT OXIDOREDUCTASE DOMAIN-CONTAINING PROTEIN"/>
    <property type="match status" value="1"/>
</dbReference>
<dbReference type="NCBIfam" id="NF008598">
    <property type="entry name" value="PRK11565.1"/>
    <property type="match status" value="1"/>
</dbReference>
<comment type="catalytic activity">
    <reaction evidence="4">
        <text>hydroxyacetone + NADP(+) = methylglyoxal + NADPH + H(+)</text>
        <dbReference type="Rhea" id="RHEA:27986"/>
        <dbReference type="ChEBI" id="CHEBI:15378"/>
        <dbReference type="ChEBI" id="CHEBI:17158"/>
        <dbReference type="ChEBI" id="CHEBI:27957"/>
        <dbReference type="ChEBI" id="CHEBI:57783"/>
        <dbReference type="ChEBI" id="CHEBI:58349"/>
    </reaction>
</comment>
<dbReference type="PIRSF" id="PIRSF000097">
    <property type="entry name" value="AKR"/>
    <property type="match status" value="1"/>
</dbReference>
<evidence type="ECO:0000313" key="9">
    <source>
        <dbReference type="EMBL" id="EFE21678.1"/>
    </source>
</evidence>
<dbReference type="GO" id="GO:0016616">
    <property type="term" value="F:oxidoreductase activity, acting on the CH-OH group of donors, NAD or NADP as acceptor"/>
    <property type="evidence" value="ECO:0007669"/>
    <property type="project" value="UniProtKB-ARBA"/>
</dbReference>
<dbReference type="Pfam" id="PF00248">
    <property type="entry name" value="Aldo_ket_red"/>
    <property type="match status" value="1"/>
</dbReference>
<organism evidence="9 10">
    <name type="scientific">Edwardsiella tarda ATCC 23685</name>
    <dbReference type="NCBI Taxonomy" id="500638"/>
    <lineage>
        <taxon>Bacteria</taxon>
        <taxon>Pseudomonadati</taxon>
        <taxon>Pseudomonadota</taxon>
        <taxon>Gammaproteobacteria</taxon>
        <taxon>Enterobacterales</taxon>
        <taxon>Hafniaceae</taxon>
        <taxon>Edwardsiella</taxon>
    </lineage>
</organism>
<dbReference type="InterPro" id="IPR036812">
    <property type="entry name" value="NAD(P)_OxRdtase_dom_sf"/>
</dbReference>
<proteinExistence type="inferred from homology"/>
<protein>
    <submittedName>
        <fullName evidence="9">Oxidoreductase, aldo/keto reductase family protein</fullName>
    </submittedName>
</protein>
<dbReference type="FunFam" id="3.20.20.100:FF:000002">
    <property type="entry name" value="2,5-diketo-D-gluconic acid reductase A"/>
    <property type="match status" value="1"/>
</dbReference>
<evidence type="ECO:0000256" key="6">
    <source>
        <dbReference type="PIRSR" id="PIRSR000097-2"/>
    </source>
</evidence>
<gene>
    <name evidence="9" type="ORF">EDWATA_03339</name>
</gene>
<dbReference type="Gene3D" id="3.20.20.100">
    <property type="entry name" value="NADP-dependent oxidoreductase domain"/>
    <property type="match status" value="1"/>
</dbReference>
<comment type="caution">
    <text evidence="9">The sequence shown here is derived from an EMBL/GenBank/DDBJ whole genome shotgun (WGS) entry which is preliminary data.</text>
</comment>
<feature type="binding site" evidence="6">
    <location>
        <position position="120"/>
    </location>
    <ligand>
        <name>substrate</name>
    </ligand>
</feature>
<evidence type="ECO:0000256" key="2">
    <source>
        <dbReference type="ARBA" id="ARBA00022857"/>
    </source>
</evidence>